<reference evidence="1" key="1">
    <citation type="submission" date="2019-10" db="EMBL/GenBank/DDBJ databases">
        <title>Draft genome sequece of Microseira wollei NIES-4236.</title>
        <authorList>
            <person name="Yamaguchi H."/>
            <person name="Suzuki S."/>
            <person name="Kawachi M."/>
        </authorList>
    </citation>
    <scope>NUCLEOTIDE SEQUENCE</scope>
    <source>
        <strain evidence="1">NIES-4236</strain>
    </source>
</reference>
<dbReference type="AlphaFoldDB" id="A0AAV3XKB0"/>
<accession>A0AAV3XKB0</accession>
<evidence type="ECO:0000313" key="1">
    <source>
        <dbReference type="EMBL" id="GET41216.1"/>
    </source>
</evidence>
<dbReference type="Proteomes" id="UP001050975">
    <property type="component" value="Unassembled WGS sequence"/>
</dbReference>
<dbReference type="Pfam" id="PF13267">
    <property type="entry name" value="DUF4058"/>
    <property type="match status" value="1"/>
</dbReference>
<keyword evidence="2" id="KW-1185">Reference proteome</keyword>
<dbReference type="InterPro" id="IPR025132">
    <property type="entry name" value="DUF4058"/>
</dbReference>
<dbReference type="RefSeq" id="WP_226587431.1">
    <property type="nucleotide sequence ID" value="NZ_BLAY01000113.1"/>
</dbReference>
<comment type="caution">
    <text evidence="1">The sequence shown here is derived from an EMBL/GenBank/DDBJ whole genome shotgun (WGS) entry which is preliminary data.</text>
</comment>
<sequence>MPSPFPGMNPYLEAPQLWPDLHQRLIVGIADLLAPQLEPKYIVALERRIYEVVDETPLLVGLPDVMVQRSATTPEQANTNVATLSPPAQPITVTVPIPETVRQGYLEIRQVGTNQVITAIEILSPVNKRPGKGRETYEAKRQNVLTSLTHLVEIDLLRQWEAMPILETNIQSHYRILVSRRQRRPLADLYAFNLQHSIPTFPVPLLAGDAEPVIDLKALLDLIYDRAVYRLQINYNNEPVPALTEADATWADALLKDSKCRVR</sequence>
<gene>
    <name evidence="1" type="ORF">MiSe_60280</name>
</gene>
<evidence type="ECO:0008006" key="3">
    <source>
        <dbReference type="Google" id="ProtNLM"/>
    </source>
</evidence>
<dbReference type="EMBL" id="BLAY01000113">
    <property type="protein sequence ID" value="GET41216.1"/>
    <property type="molecule type" value="Genomic_DNA"/>
</dbReference>
<protein>
    <recommendedName>
        <fullName evidence="3">DUF4058 family protein</fullName>
    </recommendedName>
</protein>
<proteinExistence type="predicted"/>
<name>A0AAV3XKB0_9CYAN</name>
<organism evidence="1 2">
    <name type="scientific">Microseira wollei NIES-4236</name>
    <dbReference type="NCBI Taxonomy" id="2530354"/>
    <lineage>
        <taxon>Bacteria</taxon>
        <taxon>Bacillati</taxon>
        <taxon>Cyanobacteriota</taxon>
        <taxon>Cyanophyceae</taxon>
        <taxon>Oscillatoriophycideae</taxon>
        <taxon>Aerosakkonematales</taxon>
        <taxon>Aerosakkonemataceae</taxon>
        <taxon>Microseira</taxon>
    </lineage>
</organism>
<evidence type="ECO:0000313" key="2">
    <source>
        <dbReference type="Proteomes" id="UP001050975"/>
    </source>
</evidence>